<dbReference type="Pfam" id="PF08331">
    <property type="entry name" value="QueG_DUF1730"/>
    <property type="match status" value="1"/>
</dbReference>
<dbReference type="SMART" id="SM00567">
    <property type="entry name" value="EZ_HEAT"/>
    <property type="match status" value="2"/>
</dbReference>
<keyword evidence="5" id="KW-0671">Queuosine biosynthesis</keyword>
<keyword evidence="11" id="KW-1185">Reference proteome</keyword>
<dbReference type="EMBL" id="BMFT01000005">
    <property type="protein sequence ID" value="GGH38467.1"/>
    <property type="molecule type" value="Genomic_DNA"/>
</dbReference>
<keyword evidence="2" id="KW-0963">Cytoplasm</keyword>
<dbReference type="InterPro" id="IPR013542">
    <property type="entry name" value="QueG_DUF1730"/>
</dbReference>
<evidence type="ECO:0000256" key="7">
    <source>
        <dbReference type="ARBA" id="ARBA00023004"/>
    </source>
</evidence>
<feature type="domain" description="4Fe-4S ferredoxin-type" evidence="9">
    <location>
        <begin position="191"/>
        <end position="221"/>
    </location>
</feature>
<keyword evidence="7" id="KW-0408">Iron</keyword>
<keyword evidence="4" id="KW-0479">Metal-binding</keyword>
<evidence type="ECO:0000313" key="10">
    <source>
        <dbReference type="EMBL" id="GGH38467.1"/>
    </source>
</evidence>
<proteinExistence type="predicted"/>
<evidence type="ECO:0000256" key="1">
    <source>
        <dbReference type="ARBA" id="ARBA00022485"/>
    </source>
</evidence>
<evidence type="ECO:0000256" key="4">
    <source>
        <dbReference type="ARBA" id="ARBA00022723"/>
    </source>
</evidence>
<gene>
    <name evidence="10" type="primary">queG</name>
    <name evidence="10" type="ORF">GCM10008013_46570</name>
</gene>
<evidence type="ECO:0000256" key="3">
    <source>
        <dbReference type="ARBA" id="ARBA00022694"/>
    </source>
</evidence>
<keyword evidence="1" id="KW-0004">4Fe-4S</keyword>
<dbReference type="InterPro" id="IPR004155">
    <property type="entry name" value="PBS_lyase_HEAT"/>
</dbReference>
<dbReference type="InterPro" id="IPR017896">
    <property type="entry name" value="4Fe4S_Fe-S-bd"/>
</dbReference>
<dbReference type="Gene3D" id="1.25.10.10">
    <property type="entry name" value="Leucine-rich Repeat Variant"/>
    <property type="match status" value="1"/>
</dbReference>
<dbReference type="Pfam" id="PF13646">
    <property type="entry name" value="HEAT_2"/>
    <property type="match status" value="1"/>
</dbReference>
<protein>
    <submittedName>
        <fullName evidence="10">Epoxyqueuosine reductase</fullName>
    </submittedName>
</protein>
<evidence type="ECO:0000256" key="8">
    <source>
        <dbReference type="ARBA" id="ARBA00023014"/>
    </source>
</evidence>
<evidence type="ECO:0000256" key="2">
    <source>
        <dbReference type="ARBA" id="ARBA00022490"/>
    </source>
</evidence>
<dbReference type="Pfam" id="PF13484">
    <property type="entry name" value="Fer4_16"/>
    <property type="match status" value="1"/>
</dbReference>
<organism evidence="10 11">
    <name type="scientific">Paenibacillus segetis</name>
    <dbReference type="NCBI Taxonomy" id="1325360"/>
    <lineage>
        <taxon>Bacteria</taxon>
        <taxon>Bacillati</taxon>
        <taxon>Bacillota</taxon>
        <taxon>Bacilli</taxon>
        <taxon>Bacillales</taxon>
        <taxon>Paenibacillaceae</taxon>
        <taxon>Paenibacillus</taxon>
    </lineage>
</organism>
<keyword evidence="3" id="KW-0819">tRNA processing</keyword>
<dbReference type="PANTHER" id="PTHR30002:SF4">
    <property type="entry name" value="EPOXYQUEUOSINE REDUCTASE"/>
    <property type="match status" value="1"/>
</dbReference>
<keyword evidence="6" id="KW-0560">Oxidoreductase</keyword>
<dbReference type="InterPro" id="IPR004453">
    <property type="entry name" value="QueG"/>
</dbReference>
<dbReference type="InterPro" id="IPR017900">
    <property type="entry name" value="4Fe4S_Fe_S_CS"/>
</dbReference>
<comment type="caution">
    <text evidence="10">The sequence shown here is derived from an EMBL/GenBank/DDBJ whole genome shotgun (WGS) entry which is preliminary data.</text>
</comment>
<sequence>MDNGLNIRKNSETKWAELKREIQEAAPSLGIDDIGFASADPFHSLKAVLLDRREKGYESGFEEPDIDKRIYPELSFEGQPESLISIAVAYPSKMDNPPKSEPGQRRGILARSAWGRDYHLVLREAMLKLEAFITERVPDARIENMVDTGALVDRAVADRAGIGFKGKNCLIISPKWGTWVYLGELITNIPFPPDTPVTEDCGECTKCLDACPTGALVGPGVLNAQRCISFQTQTKGFVEEEFMIKMGNRLYGCDTCQVVCPKNKGKYWNHRPELQPDPETVKPLLLPILDLSNRQFKERFGSSAAAWRGKNPIQRNAIIALGNFKDPASVPKLIDILQKDSRPVMRGTAAWALSRIGGAEALEAIVKAIATESDEDVLKRLHTAESKLKAAVTPDV</sequence>
<reference evidence="11" key="1">
    <citation type="journal article" date="2019" name="Int. J. Syst. Evol. Microbiol.">
        <title>The Global Catalogue of Microorganisms (GCM) 10K type strain sequencing project: providing services to taxonomists for standard genome sequencing and annotation.</title>
        <authorList>
            <consortium name="The Broad Institute Genomics Platform"/>
            <consortium name="The Broad Institute Genome Sequencing Center for Infectious Disease"/>
            <person name="Wu L."/>
            <person name="Ma J."/>
        </authorList>
    </citation>
    <scope>NUCLEOTIDE SEQUENCE [LARGE SCALE GENOMIC DNA]</scope>
    <source>
        <strain evidence="11">CGMCC 1.12769</strain>
    </source>
</reference>
<dbReference type="SUPFAM" id="SSF54862">
    <property type="entry name" value="4Fe-4S ferredoxins"/>
    <property type="match status" value="1"/>
</dbReference>
<dbReference type="NCBIfam" id="TIGR00276">
    <property type="entry name" value="tRNA epoxyqueuosine(34) reductase QueG"/>
    <property type="match status" value="1"/>
</dbReference>
<evidence type="ECO:0000313" key="11">
    <source>
        <dbReference type="Proteomes" id="UP000659344"/>
    </source>
</evidence>
<dbReference type="InterPro" id="IPR016024">
    <property type="entry name" value="ARM-type_fold"/>
</dbReference>
<dbReference type="PROSITE" id="PS00198">
    <property type="entry name" value="4FE4S_FER_1"/>
    <property type="match status" value="1"/>
</dbReference>
<evidence type="ECO:0000256" key="6">
    <source>
        <dbReference type="ARBA" id="ARBA00023002"/>
    </source>
</evidence>
<evidence type="ECO:0000256" key="5">
    <source>
        <dbReference type="ARBA" id="ARBA00022785"/>
    </source>
</evidence>
<dbReference type="PROSITE" id="PS51379">
    <property type="entry name" value="4FE4S_FER_2"/>
    <property type="match status" value="1"/>
</dbReference>
<evidence type="ECO:0000259" key="9">
    <source>
        <dbReference type="PROSITE" id="PS51379"/>
    </source>
</evidence>
<keyword evidence="8" id="KW-0411">Iron-sulfur</keyword>
<dbReference type="Proteomes" id="UP000659344">
    <property type="component" value="Unassembled WGS sequence"/>
</dbReference>
<dbReference type="SUPFAM" id="SSF48371">
    <property type="entry name" value="ARM repeat"/>
    <property type="match status" value="1"/>
</dbReference>
<dbReference type="PANTHER" id="PTHR30002">
    <property type="entry name" value="EPOXYQUEUOSINE REDUCTASE"/>
    <property type="match status" value="1"/>
</dbReference>
<dbReference type="InterPro" id="IPR011989">
    <property type="entry name" value="ARM-like"/>
</dbReference>
<accession>A0ABQ1YU04</accession>
<name>A0ABQ1YU04_9BACL</name>
<dbReference type="Gene3D" id="3.30.70.20">
    <property type="match status" value="1"/>
</dbReference>